<proteinExistence type="predicted"/>
<accession>A0A1I4S1U1</accession>
<evidence type="ECO:0000313" key="2">
    <source>
        <dbReference type="Proteomes" id="UP000199614"/>
    </source>
</evidence>
<gene>
    <name evidence="1" type="ORF">SAMN05216207_1001192</name>
</gene>
<evidence type="ECO:0000313" key="1">
    <source>
        <dbReference type="EMBL" id="SFM58371.1"/>
    </source>
</evidence>
<sequence>MSDRTDMSSTAEQIWEIRFGVYCGPEQARELVDRIQLLLCPDPLHASPCPIPWSSAHWSLDDEEAAEQYPEILEQVRIEHGPRSRPHAE</sequence>
<organism evidence="1 2">
    <name type="scientific">Pseudonocardia ammonioxydans</name>
    <dbReference type="NCBI Taxonomy" id="260086"/>
    <lineage>
        <taxon>Bacteria</taxon>
        <taxon>Bacillati</taxon>
        <taxon>Actinomycetota</taxon>
        <taxon>Actinomycetes</taxon>
        <taxon>Pseudonocardiales</taxon>
        <taxon>Pseudonocardiaceae</taxon>
        <taxon>Pseudonocardia</taxon>
    </lineage>
</organism>
<protein>
    <submittedName>
        <fullName evidence="1">Uncharacterized protein</fullName>
    </submittedName>
</protein>
<reference evidence="1 2" key="1">
    <citation type="submission" date="2016-10" db="EMBL/GenBank/DDBJ databases">
        <authorList>
            <person name="de Groot N.N."/>
        </authorList>
    </citation>
    <scope>NUCLEOTIDE SEQUENCE [LARGE SCALE GENOMIC DNA]</scope>
    <source>
        <strain evidence="1 2">CGMCC 4.1877</strain>
    </source>
</reference>
<dbReference type="Proteomes" id="UP000199614">
    <property type="component" value="Unassembled WGS sequence"/>
</dbReference>
<dbReference type="STRING" id="260086.SAMN05216207_1001192"/>
<name>A0A1I4S1U1_PSUAM</name>
<dbReference type="EMBL" id="FOUY01000001">
    <property type="protein sequence ID" value="SFM58371.1"/>
    <property type="molecule type" value="Genomic_DNA"/>
</dbReference>
<keyword evidence="2" id="KW-1185">Reference proteome</keyword>
<dbReference type="RefSeq" id="WP_245773211.1">
    <property type="nucleotide sequence ID" value="NZ_FOUY01000001.1"/>
</dbReference>
<dbReference type="AlphaFoldDB" id="A0A1I4S1U1"/>